<gene>
    <name evidence="2" type="primary">A06p028980.1_BraROA</name>
    <name evidence="2" type="ORF">IGI04_042624</name>
</gene>
<proteinExistence type="predicted"/>
<dbReference type="EMBL" id="JADBGQ010000049">
    <property type="protein sequence ID" value="KAG5374061.1"/>
    <property type="molecule type" value="Genomic_DNA"/>
</dbReference>
<evidence type="ECO:0000256" key="1">
    <source>
        <dbReference type="SAM" id="MobiDB-lite"/>
    </source>
</evidence>
<organism evidence="2 3">
    <name type="scientific">Brassica rapa subsp. trilocularis</name>
    <dbReference type="NCBI Taxonomy" id="1813537"/>
    <lineage>
        <taxon>Eukaryota</taxon>
        <taxon>Viridiplantae</taxon>
        <taxon>Streptophyta</taxon>
        <taxon>Embryophyta</taxon>
        <taxon>Tracheophyta</taxon>
        <taxon>Spermatophyta</taxon>
        <taxon>Magnoliopsida</taxon>
        <taxon>eudicotyledons</taxon>
        <taxon>Gunneridae</taxon>
        <taxon>Pentapetalae</taxon>
        <taxon>rosids</taxon>
        <taxon>malvids</taxon>
        <taxon>Brassicales</taxon>
        <taxon>Brassicaceae</taxon>
        <taxon>Brassiceae</taxon>
        <taxon>Brassica</taxon>
    </lineage>
</organism>
<evidence type="ECO:0000313" key="2">
    <source>
        <dbReference type="EMBL" id="KAG5374061.1"/>
    </source>
</evidence>
<feature type="compositionally biased region" description="Basic and acidic residues" evidence="1">
    <location>
        <begin position="101"/>
        <end position="121"/>
    </location>
</feature>
<protein>
    <submittedName>
        <fullName evidence="2">Uncharacterized protein</fullName>
    </submittedName>
</protein>
<feature type="compositionally biased region" description="Basic and acidic residues" evidence="1">
    <location>
        <begin position="83"/>
        <end position="94"/>
    </location>
</feature>
<comment type="caution">
    <text evidence="2">The sequence shown here is derived from an EMBL/GenBank/DDBJ whole genome shotgun (WGS) entry which is preliminary data.</text>
</comment>
<keyword evidence="3" id="KW-1185">Reference proteome</keyword>
<accession>A0ABQ7KLQ3</accession>
<reference evidence="2 3" key="1">
    <citation type="submission" date="2021-03" db="EMBL/GenBank/DDBJ databases">
        <authorList>
            <person name="King G.J."/>
            <person name="Bancroft I."/>
            <person name="Baten A."/>
            <person name="Bloomfield J."/>
            <person name="Borpatragohain P."/>
            <person name="He Z."/>
            <person name="Irish N."/>
            <person name="Irwin J."/>
            <person name="Liu K."/>
            <person name="Mauleon R.P."/>
            <person name="Moore J."/>
            <person name="Morris R."/>
            <person name="Ostergaard L."/>
            <person name="Wang B."/>
            <person name="Wells R."/>
        </authorList>
    </citation>
    <scope>NUCLEOTIDE SEQUENCE [LARGE SCALE GENOMIC DNA]</scope>
    <source>
        <strain evidence="2">R-o-18</strain>
        <tissue evidence="2">Leaf</tissue>
    </source>
</reference>
<sequence>YTHTHTTRVEISLKIIWYQSQVHQNLSCSFRTTQALPSAQIQPLKTFPSEFSFSMRRRLKGVSLILSPVYTDGETHWKQKCMERTHEPHPRRLLQELSSPDLKKGGVFELEKQEGGHELKE</sequence>
<feature type="non-terminal residue" evidence="2">
    <location>
        <position position="1"/>
    </location>
</feature>
<name>A0ABQ7KLQ3_BRACM</name>
<dbReference type="Proteomes" id="UP000823674">
    <property type="component" value="Unassembled WGS sequence"/>
</dbReference>
<feature type="region of interest" description="Disordered" evidence="1">
    <location>
        <begin position="83"/>
        <end position="121"/>
    </location>
</feature>
<evidence type="ECO:0000313" key="3">
    <source>
        <dbReference type="Proteomes" id="UP000823674"/>
    </source>
</evidence>